<dbReference type="OrthoDB" id="1778767at2"/>
<organism evidence="1 2">
    <name type="scientific">Eubacterium barkeri</name>
    <name type="common">Clostridium barkeri</name>
    <dbReference type="NCBI Taxonomy" id="1528"/>
    <lineage>
        <taxon>Bacteria</taxon>
        <taxon>Bacillati</taxon>
        <taxon>Bacillota</taxon>
        <taxon>Clostridia</taxon>
        <taxon>Eubacteriales</taxon>
        <taxon>Eubacteriaceae</taxon>
        <taxon>Eubacterium</taxon>
    </lineage>
</organism>
<dbReference type="Proteomes" id="UP000199652">
    <property type="component" value="Unassembled WGS sequence"/>
</dbReference>
<evidence type="ECO:0000313" key="1">
    <source>
        <dbReference type="EMBL" id="SDY18270.1"/>
    </source>
</evidence>
<dbReference type="RefSeq" id="WP_090246287.1">
    <property type="nucleotide sequence ID" value="NZ_FNOU01000019.1"/>
</dbReference>
<evidence type="ECO:0000313" key="2">
    <source>
        <dbReference type="Proteomes" id="UP000199652"/>
    </source>
</evidence>
<dbReference type="EMBL" id="FNOU01000019">
    <property type="protein sequence ID" value="SDY18270.1"/>
    <property type="molecule type" value="Genomic_DNA"/>
</dbReference>
<keyword evidence="2" id="KW-1185">Reference proteome</keyword>
<sequence>MRESQPILKFKKIQDGPDTFIEMELSEFHWPEGGVGKCPVCGAKVVGVGKDWVCEGEDCGAKFNGPIF</sequence>
<gene>
    <name evidence="1" type="ORF">SAMN04488579_11912</name>
</gene>
<protein>
    <submittedName>
        <fullName evidence="1">Uncharacterized protein</fullName>
    </submittedName>
</protein>
<accession>A0A1H3HS74</accession>
<proteinExistence type="predicted"/>
<name>A0A1H3HS74_EUBBA</name>
<dbReference type="AlphaFoldDB" id="A0A1H3HS74"/>
<reference evidence="2" key="1">
    <citation type="submission" date="2016-10" db="EMBL/GenBank/DDBJ databases">
        <authorList>
            <person name="Varghese N."/>
            <person name="Submissions S."/>
        </authorList>
    </citation>
    <scope>NUCLEOTIDE SEQUENCE [LARGE SCALE GENOMIC DNA]</scope>
    <source>
        <strain evidence="2">VPI 5359</strain>
    </source>
</reference>
<dbReference type="STRING" id="1528.SAMN04488579_11912"/>